<evidence type="ECO:0000313" key="2">
    <source>
        <dbReference type="EMBL" id="DAF53160.1"/>
    </source>
</evidence>
<organism evidence="2">
    <name type="scientific">Siphoviridae sp. ctLdn10</name>
    <dbReference type="NCBI Taxonomy" id="2827847"/>
    <lineage>
        <taxon>Viruses</taxon>
        <taxon>Duplodnaviria</taxon>
        <taxon>Heunggongvirae</taxon>
        <taxon>Uroviricota</taxon>
        <taxon>Caudoviricetes</taxon>
    </lineage>
</organism>
<reference evidence="2" key="1">
    <citation type="journal article" date="2021" name="Proc. Natl. Acad. Sci. U.S.A.">
        <title>A Catalog of Tens of Thousands of Viruses from Human Metagenomes Reveals Hidden Associations with Chronic Diseases.</title>
        <authorList>
            <person name="Tisza M.J."/>
            <person name="Buck C.B."/>
        </authorList>
    </citation>
    <scope>NUCLEOTIDE SEQUENCE</scope>
    <source>
        <strain evidence="2">CtLdn10</strain>
    </source>
</reference>
<proteinExistence type="predicted"/>
<evidence type="ECO:0000256" key="1">
    <source>
        <dbReference type="SAM" id="Phobius"/>
    </source>
</evidence>
<protein>
    <submittedName>
        <fullName evidence="2">Uncharacterized protein</fullName>
    </submittedName>
</protein>
<feature type="transmembrane region" description="Helical" evidence="1">
    <location>
        <begin position="6"/>
        <end position="24"/>
    </location>
</feature>
<accession>A0A8S5SQF8</accession>
<name>A0A8S5SQF8_9CAUD</name>
<keyword evidence="1" id="KW-1133">Transmembrane helix</keyword>
<dbReference type="EMBL" id="BK032647">
    <property type="protein sequence ID" value="DAF53160.1"/>
    <property type="molecule type" value="Genomic_DNA"/>
</dbReference>
<sequence>MSQRGSIYYPLLHVTICVYALSVIDNTKISFKRRFLAISLNPINYFKVF</sequence>
<keyword evidence="1" id="KW-0812">Transmembrane</keyword>
<keyword evidence="1" id="KW-0472">Membrane</keyword>